<comment type="caution">
    <text evidence="8">The sequence shown here is derived from an EMBL/GenBank/DDBJ whole genome shotgun (WGS) entry which is preliminary data.</text>
</comment>
<feature type="transmembrane region" description="Helical" evidence="6">
    <location>
        <begin position="12"/>
        <end position="36"/>
    </location>
</feature>
<feature type="transmembrane region" description="Helical" evidence="6">
    <location>
        <begin position="136"/>
        <end position="159"/>
    </location>
</feature>
<evidence type="ECO:0000256" key="6">
    <source>
        <dbReference type="SAM" id="Phobius"/>
    </source>
</evidence>
<gene>
    <name evidence="8" type="ORF">GCM10011487_13980</name>
</gene>
<feature type="transmembrane region" description="Helical" evidence="6">
    <location>
        <begin position="400"/>
        <end position="421"/>
    </location>
</feature>
<dbReference type="SUPFAM" id="SSF103473">
    <property type="entry name" value="MFS general substrate transporter"/>
    <property type="match status" value="1"/>
</dbReference>
<feature type="transmembrane region" description="Helical" evidence="6">
    <location>
        <begin position="48"/>
        <end position="70"/>
    </location>
</feature>
<organism evidence="8 9">
    <name type="scientific">Steroidobacter agaridevorans</name>
    <dbReference type="NCBI Taxonomy" id="2695856"/>
    <lineage>
        <taxon>Bacteria</taxon>
        <taxon>Pseudomonadati</taxon>
        <taxon>Pseudomonadota</taxon>
        <taxon>Gammaproteobacteria</taxon>
        <taxon>Steroidobacterales</taxon>
        <taxon>Steroidobacteraceae</taxon>
        <taxon>Steroidobacter</taxon>
    </lineage>
</organism>
<dbReference type="PANTHER" id="PTHR23505">
    <property type="entry name" value="SPINSTER"/>
    <property type="match status" value="1"/>
</dbReference>
<feature type="transmembrane region" description="Helical" evidence="6">
    <location>
        <begin position="232"/>
        <end position="251"/>
    </location>
</feature>
<dbReference type="InterPro" id="IPR044770">
    <property type="entry name" value="MFS_spinster-like"/>
</dbReference>
<keyword evidence="5 6" id="KW-0472">Membrane</keyword>
<evidence type="ECO:0000256" key="1">
    <source>
        <dbReference type="ARBA" id="ARBA00004141"/>
    </source>
</evidence>
<feature type="transmembrane region" description="Helical" evidence="6">
    <location>
        <begin position="77"/>
        <end position="97"/>
    </location>
</feature>
<dbReference type="PANTHER" id="PTHR23505:SF79">
    <property type="entry name" value="PROTEIN SPINSTER"/>
    <property type="match status" value="1"/>
</dbReference>
<proteinExistence type="predicted"/>
<dbReference type="AlphaFoldDB" id="A0A829Y965"/>
<dbReference type="PROSITE" id="PS50850">
    <property type="entry name" value="MFS"/>
    <property type="match status" value="1"/>
</dbReference>
<dbReference type="InterPro" id="IPR011701">
    <property type="entry name" value="MFS"/>
</dbReference>
<feature type="transmembrane region" description="Helical" evidence="6">
    <location>
        <begin position="184"/>
        <end position="203"/>
    </location>
</feature>
<dbReference type="InterPro" id="IPR036259">
    <property type="entry name" value="MFS_trans_sf"/>
</dbReference>
<feature type="domain" description="Major facilitator superfamily (MFS) profile" evidence="7">
    <location>
        <begin position="11"/>
        <end position="426"/>
    </location>
</feature>
<accession>A0A829Y965</accession>
<keyword evidence="4 6" id="KW-1133">Transmembrane helix</keyword>
<evidence type="ECO:0000256" key="3">
    <source>
        <dbReference type="ARBA" id="ARBA00022692"/>
    </source>
</evidence>
<feature type="transmembrane region" description="Helical" evidence="6">
    <location>
        <begin position="271"/>
        <end position="292"/>
    </location>
</feature>
<name>A0A829Y965_9GAMM</name>
<dbReference type="GO" id="GO:0016020">
    <property type="term" value="C:membrane"/>
    <property type="evidence" value="ECO:0007669"/>
    <property type="project" value="UniProtKB-SubCell"/>
</dbReference>
<protein>
    <submittedName>
        <fullName evidence="8">MFS transporter</fullName>
    </submittedName>
</protein>
<dbReference type="InterPro" id="IPR020846">
    <property type="entry name" value="MFS_dom"/>
</dbReference>
<dbReference type="EMBL" id="BLJN01000001">
    <property type="protein sequence ID" value="GFE79398.1"/>
    <property type="molecule type" value="Genomic_DNA"/>
</dbReference>
<dbReference type="RefSeq" id="WP_161811071.1">
    <property type="nucleotide sequence ID" value="NZ_BLJN01000001.1"/>
</dbReference>
<evidence type="ECO:0000256" key="4">
    <source>
        <dbReference type="ARBA" id="ARBA00022989"/>
    </source>
</evidence>
<dbReference type="Pfam" id="PF07690">
    <property type="entry name" value="MFS_1"/>
    <property type="match status" value="1"/>
</dbReference>
<evidence type="ECO:0000259" key="7">
    <source>
        <dbReference type="PROSITE" id="PS50850"/>
    </source>
</evidence>
<dbReference type="GO" id="GO:0022857">
    <property type="term" value="F:transmembrane transporter activity"/>
    <property type="evidence" value="ECO:0007669"/>
    <property type="project" value="InterPro"/>
</dbReference>
<feature type="transmembrane region" description="Helical" evidence="6">
    <location>
        <begin position="329"/>
        <end position="354"/>
    </location>
</feature>
<evidence type="ECO:0000313" key="9">
    <source>
        <dbReference type="Proteomes" id="UP000445000"/>
    </source>
</evidence>
<evidence type="ECO:0000313" key="8">
    <source>
        <dbReference type="EMBL" id="GFE79398.1"/>
    </source>
</evidence>
<sequence length="429" mass="44838">MTSPQHNSWGMVAVLSIAAIVAYIDRLVLSVLFVPLSQDLALSDTQASLVQGASFAVIYAIAGVPLGIAADRWNRRLIVIAGVVIWCGATIACGFASSFAELAAARILVGVGEAALVPAATSMIGDGVRLERRGLALSIFVMGQVIGGALAVTAGGVLFDLAQGGSFNAALAALNLTGTPSWRVVLWLVGLLGAPLVLALLCLREPQRSERGLGDARGVRNVFAEFAARRDVLLPLYLTLACAAISDFSIGSWTPTLLVREFDWPATRIGVWFGGCLFASGVVAAVVSGWLTDRASKKGASEGALRWALLSAGIALVTASYAVAPDPHWLLAILLVQSTASSICSIICVITIQLRLPNELRGVGSAFTSLGNMLFGLGMGPTLVALATDRLYRDHAALDISIITVIAPAFAIATALLFVHLRARARARQ</sequence>
<comment type="subcellular location">
    <subcellularLocation>
        <location evidence="1">Membrane</location>
        <topology evidence="1">Multi-pass membrane protein</topology>
    </subcellularLocation>
</comment>
<keyword evidence="3 6" id="KW-0812">Transmembrane</keyword>
<dbReference type="Proteomes" id="UP000445000">
    <property type="component" value="Unassembled WGS sequence"/>
</dbReference>
<feature type="transmembrane region" description="Helical" evidence="6">
    <location>
        <begin position="103"/>
        <end position="124"/>
    </location>
</feature>
<dbReference type="Gene3D" id="1.20.1250.20">
    <property type="entry name" value="MFS general substrate transporter like domains"/>
    <property type="match status" value="2"/>
</dbReference>
<feature type="transmembrane region" description="Helical" evidence="6">
    <location>
        <begin position="304"/>
        <end position="323"/>
    </location>
</feature>
<feature type="transmembrane region" description="Helical" evidence="6">
    <location>
        <begin position="366"/>
        <end position="388"/>
    </location>
</feature>
<evidence type="ECO:0000256" key="5">
    <source>
        <dbReference type="ARBA" id="ARBA00023136"/>
    </source>
</evidence>
<evidence type="ECO:0000256" key="2">
    <source>
        <dbReference type="ARBA" id="ARBA00022448"/>
    </source>
</evidence>
<keyword evidence="9" id="KW-1185">Reference proteome</keyword>
<keyword evidence="2" id="KW-0813">Transport</keyword>
<reference evidence="9" key="1">
    <citation type="submission" date="2020-01" db="EMBL/GenBank/DDBJ databases">
        <title>'Steroidobacter agaridevorans' sp. nov., agar-degrading bacteria isolated from rhizosphere soils.</title>
        <authorList>
            <person name="Ikenaga M."/>
            <person name="Kataoka M."/>
            <person name="Murouchi A."/>
            <person name="Katsuragi S."/>
            <person name="Sakai M."/>
        </authorList>
    </citation>
    <scope>NUCLEOTIDE SEQUENCE [LARGE SCALE GENOMIC DNA]</scope>
    <source>
        <strain evidence="9">YU21-B</strain>
    </source>
</reference>